<reference evidence="3 4" key="1">
    <citation type="submission" date="2022-04" db="EMBL/GenBank/DDBJ databases">
        <title>Positive selection, recombination, and allopatry shape intraspecific diversity of widespread and dominant cyanobacteria.</title>
        <authorList>
            <person name="Wei J."/>
            <person name="Shu W."/>
            <person name="Hu C."/>
        </authorList>
    </citation>
    <scope>NUCLEOTIDE SEQUENCE [LARGE SCALE GENOMIC DNA]</scope>
    <source>
        <strain evidence="3 4">AS-A4</strain>
    </source>
</reference>
<feature type="region of interest" description="Disordered" evidence="1">
    <location>
        <begin position="73"/>
        <end position="206"/>
    </location>
</feature>
<proteinExistence type="predicted"/>
<evidence type="ECO:0000256" key="2">
    <source>
        <dbReference type="SAM" id="Phobius"/>
    </source>
</evidence>
<keyword evidence="2" id="KW-0472">Membrane</keyword>
<evidence type="ECO:0000313" key="4">
    <source>
        <dbReference type="Proteomes" id="UP001476950"/>
    </source>
</evidence>
<accession>A0ABV0KK31</accession>
<evidence type="ECO:0000256" key="1">
    <source>
        <dbReference type="SAM" id="MobiDB-lite"/>
    </source>
</evidence>
<comment type="caution">
    <text evidence="3">The sequence shown here is derived from an EMBL/GenBank/DDBJ whole genome shotgun (WGS) entry which is preliminary data.</text>
</comment>
<sequence length="332" mass="35382">MTNPADQHSLTEVRRSADPPTLWLSLALGSVLIHLVLFILASLAATQTAKVQLDLKPIAVEFVDPNTVVQRAEAPNPTIAARPVTPSASTPSTTQAQPPALPQSSDFVPPPVEQPFVPQIARRNRVRAPIQQPQPEPIAPPVPQPRNAPTTPTPPQSNPPNQALPSQEPPPPTTNTPQGAVPGSDPNPSNNTLPPAASEQPVEGQRITQLPQGASVAVTVSNPRPPLVDIPEQLAQPIDLQKNISISYPSTLAGQTIRLEATLVIDNNGLMLDVSKTSLRSSSSSIDSETLKYLAEQIFSQWQFKPAQDNSNGKLLTPLQSNLTVDAEVTLP</sequence>
<keyword evidence="2" id="KW-0812">Transmembrane</keyword>
<name>A0ABV0KK31_9CYAN</name>
<dbReference type="RefSeq" id="WP_190446561.1">
    <property type="nucleotide sequence ID" value="NZ_JAMPLM010000011.1"/>
</dbReference>
<keyword evidence="4" id="KW-1185">Reference proteome</keyword>
<dbReference type="EMBL" id="JAMPLM010000011">
    <property type="protein sequence ID" value="MEP1059599.1"/>
    <property type="molecule type" value="Genomic_DNA"/>
</dbReference>
<feature type="compositionally biased region" description="Low complexity" evidence="1">
    <location>
        <begin position="85"/>
        <end position="107"/>
    </location>
</feature>
<feature type="compositionally biased region" description="Pro residues" evidence="1">
    <location>
        <begin position="132"/>
        <end position="158"/>
    </location>
</feature>
<dbReference type="Proteomes" id="UP001476950">
    <property type="component" value="Unassembled WGS sequence"/>
</dbReference>
<evidence type="ECO:0008006" key="5">
    <source>
        <dbReference type="Google" id="ProtNLM"/>
    </source>
</evidence>
<organism evidence="3 4">
    <name type="scientific">Stenomitos frigidus AS-A4</name>
    <dbReference type="NCBI Taxonomy" id="2933935"/>
    <lineage>
        <taxon>Bacteria</taxon>
        <taxon>Bacillati</taxon>
        <taxon>Cyanobacteriota</taxon>
        <taxon>Cyanophyceae</taxon>
        <taxon>Leptolyngbyales</taxon>
        <taxon>Leptolyngbyaceae</taxon>
        <taxon>Stenomitos</taxon>
    </lineage>
</organism>
<evidence type="ECO:0000313" key="3">
    <source>
        <dbReference type="EMBL" id="MEP1059599.1"/>
    </source>
</evidence>
<keyword evidence="2" id="KW-1133">Transmembrane helix</keyword>
<feature type="transmembrane region" description="Helical" evidence="2">
    <location>
        <begin position="22"/>
        <end position="46"/>
    </location>
</feature>
<gene>
    <name evidence="3" type="ORF">NDI38_14225</name>
</gene>
<protein>
    <recommendedName>
        <fullName evidence="5">TonB C-terminal domain-containing protein</fullName>
    </recommendedName>
</protein>